<feature type="compositionally biased region" description="Basic residues" evidence="1">
    <location>
        <begin position="109"/>
        <end position="119"/>
    </location>
</feature>
<evidence type="ECO:0000313" key="2">
    <source>
        <dbReference type="EMBL" id="CAI09363.1"/>
    </source>
</evidence>
<accession>Q5P001</accession>
<organism evidence="2 3">
    <name type="scientific">Aromatoleum aromaticum (strain DSM 19018 / LMG 30748 / EbN1)</name>
    <name type="common">Azoarcus sp. (strain EbN1)</name>
    <dbReference type="NCBI Taxonomy" id="76114"/>
    <lineage>
        <taxon>Bacteria</taxon>
        <taxon>Pseudomonadati</taxon>
        <taxon>Pseudomonadota</taxon>
        <taxon>Betaproteobacteria</taxon>
        <taxon>Rhodocyclales</taxon>
        <taxon>Rhodocyclaceae</taxon>
        <taxon>Aromatoleum</taxon>
    </lineage>
</organism>
<reference evidence="2 3" key="1">
    <citation type="journal article" date="2005" name="Arch. Microbiol.">
        <title>The genome sequence of an anaerobic aromatic-degrading denitrifying bacterium, strain EbN1.</title>
        <authorList>
            <person name="Rabus R."/>
            <person name="Kube M."/>
            <person name="Heider J."/>
            <person name="Beck A."/>
            <person name="Heitmann K."/>
            <person name="Widdel F."/>
            <person name="Reinhardt R."/>
        </authorList>
    </citation>
    <scope>NUCLEOTIDE SEQUENCE [LARGE SCALE GENOMIC DNA]</scope>
    <source>
        <strain evidence="2 3">EbN1</strain>
    </source>
</reference>
<evidence type="ECO:0000313" key="3">
    <source>
        <dbReference type="Proteomes" id="UP000006552"/>
    </source>
</evidence>
<evidence type="ECO:0000256" key="1">
    <source>
        <dbReference type="SAM" id="MobiDB-lite"/>
    </source>
</evidence>
<dbReference type="HOGENOM" id="CLU_1292234_0_0_4"/>
<gene>
    <name evidence="2" type="ORF">ebA5696</name>
</gene>
<dbReference type="EMBL" id="CR555306">
    <property type="protein sequence ID" value="CAI09363.1"/>
    <property type="molecule type" value="Genomic_DNA"/>
</dbReference>
<sequence length="213" mass="23112">MDNPVVDTRGAARTVLEEQPSPLIRPIGDVYLTFRRFDEALLINGHAPAGADRRRVVPVSAGLQPVGGHRHRLHRPGRGGRGVRGGDAAQSQAGRLRTPGEGPGAQPGRARRGHPRGRGAARASQGDDRCGHSRRTGGPRAQHPLRGHALRPRARRGVPAPEEGRRRPTRLNSRPQPTCPLTYRFIPLYSGVAKPLCHSHRAQKKPTEVSLSL</sequence>
<proteinExistence type="predicted"/>
<name>Q5P001_AROAE</name>
<dbReference type="KEGG" id="eba:ebA5696"/>
<feature type="region of interest" description="Disordered" evidence="1">
    <location>
        <begin position="63"/>
        <end position="179"/>
    </location>
</feature>
<protein>
    <submittedName>
        <fullName evidence="2">Uncharacterized protein</fullName>
    </submittedName>
</protein>
<dbReference type="Proteomes" id="UP000006552">
    <property type="component" value="Chromosome"/>
</dbReference>
<keyword evidence="3" id="KW-1185">Reference proteome</keyword>
<feature type="compositionally biased region" description="Basic residues" evidence="1">
    <location>
        <begin position="132"/>
        <end position="156"/>
    </location>
</feature>
<feature type="compositionally biased region" description="Basic residues" evidence="1">
    <location>
        <begin position="68"/>
        <end position="78"/>
    </location>
</feature>
<dbReference type="AlphaFoldDB" id="Q5P001"/>